<gene>
    <name evidence="1" type="ORF">J2S18_003145</name>
</gene>
<keyword evidence="2" id="KW-1185">Reference proteome</keyword>
<accession>A0ABT9UXX2</accession>
<protein>
    <recommendedName>
        <fullName evidence="3">Inhibitor of sigma-G Gin</fullName>
    </recommendedName>
</protein>
<evidence type="ECO:0000313" key="2">
    <source>
        <dbReference type="Proteomes" id="UP001228504"/>
    </source>
</evidence>
<proteinExistence type="predicted"/>
<dbReference type="Proteomes" id="UP001228504">
    <property type="component" value="Unassembled WGS sequence"/>
</dbReference>
<dbReference type="EMBL" id="JAUSUF010000020">
    <property type="protein sequence ID" value="MDQ0151168.1"/>
    <property type="molecule type" value="Genomic_DNA"/>
</dbReference>
<comment type="caution">
    <text evidence="1">The sequence shown here is derived from an EMBL/GenBank/DDBJ whole genome shotgun (WGS) entry which is preliminary data.</text>
</comment>
<name>A0ABT9UXX2_9FIRM</name>
<dbReference type="RefSeq" id="WP_307488179.1">
    <property type="nucleotide sequence ID" value="NZ_JAUSUF010000020.1"/>
</dbReference>
<reference evidence="1 2" key="1">
    <citation type="submission" date="2023-07" db="EMBL/GenBank/DDBJ databases">
        <title>Genomic Encyclopedia of Type Strains, Phase IV (KMG-IV): sequencing the most valuable type-strain genomes for metagenomic binning, comparative biology and taxonomic classification.</title>
        <authorList>
            <person name="Goeker M."/>
        </authorList>
    </citation>
    <scope>NUCLEOTIDE SEQUENCE [LARGE SCALE GENOMIC DNA]</scope>
    <source>
        <strain evidence="1 2">DSM 20694</strain>
    </source>
</reference>
<evidence type="ECO:0000313" key="1">
    <source>
        <dbReference type="EMBL" id="MDQ0151168.1"/>
    </source>
</evidence>
<sequence>MSLPDCCYDYRNIEDEKTVIDECNECGCSIYAGQEYYEVKGEIICCDCINFFQENSRIIGGLL</sequence>
<evidence type="ECO:0008006" key="3">
    <source>
        <dbReference type="Google" id="ProtNLM"/>
    </source>
</evidence>
<organism evidence="1 2">
    <name type="scientific">Eubacterium multiforme</name>
    <dbReference type="NCBI Taxonomy" id="83339"/>
    <lineage>
        <taxon>Bacteria</taxon>
        <taxon>Bacillati</taxon>
        <taxon>Bacillota</taxon>
        <taxon>Clostridia</taxon>
        <taxon>Eubacteriales</taxon>
        <taxon>Eubacteriaceae</taxon>
        <taxon>Eubacterium</taxon>
    </lineage>
</organism>